<sequence>MTFPKGQVPPVRGFWSLMIYNPDHLFAPNALNRFALSTKNKTLKYNPDGSLTLCLGNQSPGQDKESNWVPAPSGNFSIWLRTYWPDDAMLNGRWKPPVVSRLQ</sequence>
<organism evidence="2 3">
    <name type="scientific">Microvirga puerhi</name>
    <dbReference type="NCBI Taxonomy" id="2876078"/>
    <lineage>
        <taxon>Bacteria</taxon>
        <taxon>Pseudomonadati</taxon>
        <taxon>Pseudomonadota</taxon>
        <taxon>Alphaproteobacteria</taxon>
        <taxon>Hyphomicrobiales</taxon>
        <taxon>Methylobacteriaceae</taxon>
        <taxon>Microvirga</taxon>
    </lineage>
</organism>
<proteinExistence type="predicted"/>
<dbReference type="PANTHER" id="PTHR36509:SF2">
    <property type="entry name" value="BLL3101 PROTEIN"/>
    <property type="match status" value="1"/>
</dbReference>
<dbReference type="EMBL" id="JAIRBM010000003">
    <property type="protein sequence ID" value="MBZ6075741.1"/>
    <property type="molecule type" value="Genomic_DNA"/>
</dbReference>
<dbReference type="Proteomes" id="UP000704176">
    <property type="component" value="Unassembled WGS sequence"/>
</dbReference>
<dbReference type="Pfam" id="PF06742">
    <property type="entry name" value="DUF1214"/>
    <property type="match status" value="1"/>
</dbReference>
<reference evidence="2 3" key="1">
    <citation type="submission" date="2021-09" db="EMBL/GenBank/DDBJ databases">
        <title>The complete genome sequence of a new microorganism.</title>
        <authorList>
            <person name="Zi Z."/>
        </authorList>
    </citation>
    <scope>NUCLEOTIDE SEQUENCE [LARGE SCALE GENOMIC DNA]</scope>
    <source>
        <strain evidence="2 3">WGZ8</strain>
    </source>
</reference>
<dbReference type="PANTHER" id="PTHR36509">
    <property type="entry name" value="BLL3101 PROTEIN"/>
    <property type="match status" value="1"/>
</dbReference>
<gene>
    <name evidence="2" type="ORF">K9B37_05495</name>
</gene>
<evidence type="ECO:0000313" key="2">
    <source>
        <dbReference type="EMBL" id="MBZ6075741.1"/>
    </source>
</evidence>
<dbReference type="InterPro" id="IPR010621">
    <property type="entry name" value="DUF1214"/>
</dbReference>
<accession>A0ABS7VJN8</accession>
<feature type="domain" description="DUF1214" evidence="1">
    <location>
        <begin position="1"/>
        <end position="86"/>
    </location>
</feature>
<protein>
    <submittedName>
        <fullName evidence="2">DUF1214 domain-containing protein</fullName>
    </submittedName>
</protein>
<dbReference type="InterPro" id="IPR037049">
    <property type="entry name" value="DUF1214_C_sf"/>
</dbReference>
<name>A0ABS7VJN8_9HYPH</name>
<comment type="caution">
    <text evidence="2">The sequence shown here is derived from an EMBL/GenBank/DDBJ whole genome shotgun (WGS) entry which is preliminary data.</text>
</comment>
<dbReference type="SUPFAM" id="SSF160935">
    <property type="entry name" value="VPA0735-like"/>
    <property type="match status" value="1"/>
</dbReference>
<evidence type="ECO:0000313" key="3">
    <source>
        <dbReference type="Proteomes" id="UP000704176"/>
    </source>
</evidence>
<dbReference type="Gene3D" id="2.60.120.600">
    <property type="entry name" value="Domain of unknown function DUF1214, C-terminal domain"/>
    <property type="match status" value="1"/>
</dbReference>
<evidence type="ECO:0000259" key="1">
    <source>
        <dbReference type="Pfam" id="PF06742"/>
    </source>
</evidence>
<keyword evidence="3" id="KW-1185">Reference proteome</keyword>